<dbReference type="PANTHER" id="PTHR12147:SF56">
    <property type="entry name" value="AMINOPEPTIDASE YDR415C-RELATED"/>
    <property type="match status" value="1"/>
</dbReference>
<sequence>MIFPLLVFLTVSAAFPLLGTESRLISTCPNEVVKVSTHGWWSLKLNDIPFIDLTEQYPEVYEHLEHGETIPLDLEKPHKEYEYPQVSEFHSKEVAKLVAEIDSAKIYTVLSEFSSFRSRFYKSELNMESSAWLYDQLIGYAAKHDNYNLVTVNHPSWPQPSYILEIHGSGNQSTRATAILGAHHDSTNLHLPYLLPAPGADDDGSGVATLLETVRVLSENDITFANDIEFHFYAAEEGGLLGSGAIFSQYRALNEKKVVAMLQQDMTGHTSTSLEKGYPEHFGILTDSTSPKLTEFLKTVIDQYTSIPVFETSCGFGCSDHYSAFLNGYPSAMVAEAKREFWNPHAHTIRDTIDKLSVLHMAEHVKLSLGYAFELGQYSFDDQ</sequence>
<evidence type="ECO:0000256" key="2">
    <source>
        <dbReference type="ARBA" id="ARBA00022438"/>
    </source>
</evidence>
<dbReference type="RefSeq" id="XP_046059427.1">
    <property type="nucleotide sequence ID" value="XM_046206787.1"/>
</dbReference>
<accession>A0A9P8NYP1</accession>
<evidence type="ECO:0000259" key="10">
    <source>
        <dbReference type="Pfam" id="PF04389"/>
    </source>
</evidence>
<keyword evidence="6 9" id="KW-0378">Hydrolase</keyword>
<keyword evidence="4 9" id="KW-0479">Metal-binding</keyword>
<evidence type="ECO:0000256" key="5">
    <source>
        <dbReference type="ARBA" id="ARBA00022729"/>
    </source>
</evidence>
<dbReference type="InterPro" id="IPR007484">
    <property type="entry name" value="Peptidase_M28"/>
</dbReference>
<dbReference type="Pfam" id="PF04389">
    <property type="entry name" value="Peptidase_M28"/>
    <property type="match status" value="1"/>
</dbReference>
<evidence type="ECO:0000256" key="7">
    <source>
        <dbReference type="ARBA" id="ARBA00022833"/>
    </source>
</evidence>
<comment type="similarity">
    <text evidence="8">Belongs to the peptidase M28 family. M28E subfamily.</text>
</comment>
<comment type="cofactor">
    <cofactor evidence="1">
        <name>Zn(2+)</name>
        <dbReference type="ChEBI" id="CHEBI:29105"/>
    </cofactor>
</comment>
<evidence type="ECO:0000256" key="3">
    <source>
        <dbReference type="ARBA" id="ARBA00022670"/>
    </source>
</evidence>
<keyword evidence="7 9" id="KW-0862">Zinc</keyword>
<evidence type="ECO:0000313" key="11">
    <source>
        <dbReference type="EMBL" id="KAH3662338.1"/>
    </source>
</evidence>
<feature type="domain" description="Peptidase M28" evidence="10">
    <location>
        <begin position="172"/>
        <end position="365"/>
    </location>
</feature>
<dbReference type="SUPFAM" id="SSF53187">
    <property type="entry name" value="Zn-dependent exopeptidases"/>
    <property type="match status" value="1"/>
</dbReference>
<name>A0A9P8NYP1_9ASCO</name>
<keyword evidence="5" id="KW-0732">Signal</keyword>
<dbReference type="GO" id="GO:0008235">
    <property type="term" value="F:metalloexopeptidase activity"/>
    <property type="evidence" value="ECO:0007669"/>
    <property type="project" value="InterPro"/>
</dbReference>
<evidence type="ECO:0000256" key="9">
    <source>
        <dbReference type="RuleBase" id="RU361240"/>
    </source>
</evidence>
<evidence type="ECO:0000256" key="1">
    <source>
        <dbReference type="ARBA" id="ARBA00001947"/>
    </source>
</evidence>
<dbReference type="EC" id="3.4.-.-" evidence="9"/>
<dbReference type="AlphaFoldDB" id="A0A9P8NYP1"/>
<dbReference type="OrthoDB" id="2214at2759"/>
<comment type="caution">
    <text evidence="11">The sequence shown here is derived from an EMBL/GenBank/DDBJ whole genome shotgun (WGS) entry which is preliminary data.</text>
</comment>
<protein>
    <recommendedName>
        <fullName evidence="9">Peptide hydrolase</fullName>
        <ecNumber evidence="9">3.4.-.-</ecNumber>
    </recommendedName>
</protein>
<proteinExistence type="inferred from homology"/>
<dbReference type="GO" id="GO:0004177">
    <property type="term" value="F:aminopeptidase activity"/>
    <property type="evidence" value="ECO:0007669"/>
    <property type="project" value="UniProtKB-KW"/>
</dbReference>
<evidence type="ECO:0000256" key="8">
    <source>
        <dbReference type="ARBA" id="ARBA00043962"/>
    </source>
</evidence>
<dbReference type="Proteomes" id="UP000769157">
    <property type="component" value="Unassembled WGS sequence"/>
</dbReference>
<keyword evidence="12" id="KW-1185">Reference proteome</keyword>
<reference evidence="11" key="2">
    <citation type="submission" date="2021-01" db="EMBL/GenBank/DDBJ databases">
        <authorList>
            <person name="Schikora-Tamarit M.A."/>
        </authorList>
    </citation>
    <scope>NUCLEOTIDE SEQUENCE</scope>
    <source>
        <strain evidence="11">CBS6075</strain>
    </source>
</reference>
<organism evidence="11 12">
    <name type="scientific">Ogataea philodendri</name>
    <dbReference type="NCBI Taxonomy" id="1378263"/>
    <lineage>
        <taxon>Eukaryota</taxon>
        <taxon>Fungi</taxon>
        <taxon>Dikarya</taxon>
        <taxon>Ascomycota</taxon>
        <taxon>Saccharomycotina</taxon>
        <taxon>Pichiomycetes</taxon>
        <taxon>Pichiales</taxon>
        <taxon>Pichiaceae</taxon>
        <taxon>Ogataea</taxon>
    </lineage>
</organism>
<dbReference type="PANTHER" id="PTHR12147">
    <property type="entry name" value="METALLOPEPTIDASE M28 FAMILY MEMBER"/>
    <property type="match status" value="1"/>
</dbReference>
<dbReference type="EMBL" id="JAEUBE010000378">
    <property type="protein sequence ID" value="KAH3662338.1"/>
    <property type="molecule type" value="Genomic_DNA"/>
</dbReference>
<gene>
    <name evidence="11" type="ORF">OGAPHI_005590</name>
</gene>
<dbReference type="GO" id="GO:0046872">
    <property type="term" value="F:metal ion binding"/>
    <property type="evidence" value="ECO:0007669"/>
    <property type="project" value="UniProtKB-KW"/>
</dbReference>
<keyword evidence="3 9" id="KW-0645">Protease</keyword>
<keyword evidence="2" id="KW-0031">Aminopeptidase</keyword>
<reference evidence="11" key="1">
    <citation type="journal article" date="2021" name="Open Biol.">
        <title>Shared evolutionary footprints suggest mitochondrial oxidative damage underlies multiple complex I losses in fungi.</title>
        <authorList>
            <person name="Schikora-Tamarit M.A."/>
            <person name="Marcet-Houben M."/>
            <person name="Nosek J."/>
            <person name="Gabaldon T."/>
        </authorList>
    </citation>
    <scope>NUCLEOTIDE SEQUENCE</scope>
    <source>
        <strain evidence="11">CBS6075</strain>
    </source>
</reference>
<dbReference type="InterPro" id="IPR045175">
    <property type="entry name" value="M28_fam"/>
</dbReference>
<dbReference type="GO" id="GO:0006508">
    <property type="term" value="P:proteolysis"/>
    <property type="evidence" value="ECO:0007669"/>
    <property type="project" value="UniProtKB-KW"/>
</dbReference>
<evidence type="ECO:0000313" key="12">
    <source>
        <dbReference type="Proteomes" id="UP000769157"/>
    </source>
</evidence>
<evidence type="ECO:0000256" key="4">
    <source>
        <dbReference type="ARBA" id="ARBA00022723"/>
    </source>
</evidence>
<dbReference type="GeneID" id="70237554"/>
<evidence type="ECO:0000256" key="6">
    <source>
        <dbReference type="ARBA" id="ARBA00022801"/>
    </source>
</evidence>
<dbReference type="Gene3D" id="3.40.630.10">
    <property type="entry name" value="Zn peptidases"/>
    <property type="match status" value="1"/>
</dbReference>